<comment type="caution">
    <text evidence="6">Lacks conserved residue(s) required for the propagation of feature annotation.</text>
</comment>
<comment type="subcellular location">
    <subcellularLocation>
        <location evidence="6">Cytoplasm</location>
    </subcellularLocation>
</comment>
<dbReference type="CDD" id="cd02414">
    <property type="entry name" value="KH-II_Jag"/>
    <property type="match status" value="1"/>
</dbReference>
<comment type="caution">
    <text evidence="8">The sequence shown here is derived from an EMBL/GenBank/DDBJ whole genome shotgun (WGS) entry which is preliminary data.</text>
</comment>
<keyword evidence="9" id="KW-1185">Reference proteome</keyword>
<comment type="subunit">
    <text evidence="6">Forms a complex with KhpA.</text>
</comment>
<gene>
    <name evidence="8" type="primary">jag</name>
    <name evidence="6" type="synonym">eloR</name>
    <name evidence="6" type="synonym">khpB</name>
    <name evidence="8" type="ORF">GCM10007380_36220</name>
</gene>
<dbReference type="GO" id="GO:0071555">
    <property type="term" value="P:cell wall organization"/>
    <property type="evidence" value="ECO:0007669"/>
    <property type="project" value="UniProtKB-KW"/>
</dbReference>
<keyword evidence="4 6" id="KW-0143">Chaperone</keyword>
<name>A0A8J3EZL2_9BACI</name>
<dbReference type="InterPro" id="IPR038008">
    <property type="entry name" value="Jag_KH"/>
</dbReference>
<dbReference type="InterPro" id="IPR001374">
    <property type="entry name" value="R3H_dom"/>
</dbReference>
<evidence type="ECO:0000256" key="4">
    <source>
        <dbReference type="ARBA" id="ARBA00023186"/>
    </source>
</evidence>
<evidence type="ECO:0000256" key="5">
    <source>
        <dbReference type="ARBA" id="ARBA00023316"/>
    </source>
</evidence>
<dbReference type="NCBIfam" id="NF041568">
    <property type="entry name" value="Jag_EloR"/>
    <property type="match status" value="1"/>
</dbReference>
<dbReference type="PANTHER" id="PTHR35800">
    <property type="entry name" value="PROTEIN JAG"/>
    <property type="match status" value="1"/>
</dbReference>
<comment type="function">
    <text evidence="6">A probable RNA chaperone. Forms a complex with KhpA which binds to cellular RNA and controls its expression. Plays a role in peptidoglycan (PG) homeostasis and cell length regulation.</text>
</comment>
<evidence type="ECO:0000256" key="1">
    <source>
        <dbReference type="ARBA" id="ARBA00022490"/>
    </source>
</evidence>
<dbReference type="Gene3D" id="3.30.300.20">
    <property type="match status" value="1"/>
</dbReference>
<dbReference type="EMBL" id="BMHB01000002">
    <property type="protein sequence ID" value="GGI17090.1"/>
    <property type="molecule type" value="Genomic_DNA"/>
</dbReference>
<dbReference type="InterPro" id="IPR034079">
    <property type="entry name" value="R3H_KhpB"/>
</dbReference>
<protein>
    <recommendedName>
        <fullName evidence="6">RNA-binding protein KhpB</fullName>
    </recommendedName>
    <alternativeName>
        <fullName evidence="6">RNA-binding protein EloR</fullName>
    </alternativeName>
</protein>
<dbReference type="SUPFAM" id="SSF82708">
    <property type="entry name" value="R3H domain"/>
    <property type="match status" value="1"/>
</dbReference>
<dbReference type="SMART" id="SM00393">
    <property type="entry name" value="R3H"/>
    <property type="match status" value="1"/>
</dbReference>
<dbReference type="Pfam" id="PF14804">
    <property type="entry name" value="Jag_N"/>
    <property type="match status" value="1"/>
</dbReference>
<keyword evidence="3 6" id="KW-0133">Cell shape</keyword>
<dbReference type="GO" id="GO:0009252">
    <property type="term" value="P:peptidoglycan biosynthetic process"/>
    <property type="evidence" value="ECO:0007669"/>
    <property type="project" value="UniProtKB-UniRule"/>
</dbReference>
<feature type="domain" description="R3H" evidence="7">
    <location>
        <begin position="142"/>
        <end position="208"/>
    </location>
</feature>
<dbReference type="OrthoDB" id="9794483at2"/>
<accession>A0A8J3EZL2</accession>
<keyword evidence="2 6" id="KW-0694">RNA-binding</keyword>
<evidence type="ECO:0000259" key="7">
    <source>
        <dbReference type="PROSITE" id="PS51061"/>
    </source>
</evidence>
<dbReference type="InterPro" id="IPR039247">
    <property type="entry name" value="KhpB"/>
</dbReference>
<dbReference type="Pfam" id="PF13083">
    <property type="entry name" value="KH_KhpA-B"/>
    <property type="match status" value="1"/>
</dbReference>
<dbReference type="AlphaFoldDB" id="A0A8J3EZL2"/>
<dbReference type="RefSeq" id="WP_088001658.1">
    <property type="nucleotide sequence ID" value="NZ_BMHB01000002.1"/>
</dbReference>
<keyword evidence="1 6" id="KW-0963">Cytoplasm</keyword>
<sequence>MREVTATGQTIEQAVQNALQQLSSTKEEVEIEVLEDGKKGFLGFGSKPAKVLVVKKKTLVEKAFDYISNIVTCLDETAQIDYDFQDKKEPSLLFTIKGDKVALIIGKRGNTLNALQFLVQTYVNRHSKQLIHVVVDAENYRLKRKESLEILAKKAAQTVLKTRKAVSLEPMPSFERKIIHHILTDMPNISTKSVGQDPYRQLVIDIKKPIKG</sequence>
<evidence type="ECO:0000313" key="9">
    <source>
        <dbReference type="Proteomes" id="UP000626244"/>
    </source>
</evidence>
<dbReference type="InterPro" id="IPR036867">
    <property type="entry name" value="R3H_dom_sf"/>
</dbReference>
<dbReference type="InterPro" id="IPR015946">
    <property type="entry name" value="KH_dom-like_a/b"/>
</dbReference>
<dbReference type="InterPro" id="IPR032782">
    <property type="entry name" value="KhpB_N"/>
</dbReference>
<dbReference type="Pfam" id="PF01424">
    <property type="entry name" value="R3H"/>
    <property type="match status" value="1"/>
</dbReference>
<evidence type="ECO:0000313" key="8">
    <source>
        <dbReference type="EMBL" id="GGI17090.1"/>
    </source>
</evidence>
<dbReference type="Proteomes" id="UP000626244">
    <property type="component" value="Unassembled WGS sequence"/>
</dbReference>
<dbReference type="Gene3D" id="3.30.30.80">
    <property type="entry name" value="probable RNA-binding protein from clostridium symbiosum atcc 14940"/>
    <property type="match status" value="1"/>
</dbReference>
<organism evidence="8 9">
    <name type="scientific">Gottfriedia solisilvae</name>
    <dbReference type="NCBI Taxonomy" id="1516104"/>
    <lineage>
        <taxon>Bacteria</taxon>
        <taxon>Bacillati</taxon>
        <taxon>Bacillota</taxon>
        <taxon>Bacilli</taxon>
        <taxon>Bacillales</taxon>
        <taxon>Bacillaceae</taxon>
        <taxon>Gottfriedia</taxon>
    </lineage>
</organism>
<evidence type="ECO:0000256" key="6">
    <source>
        <dbReference type="HAMAP-Rule" id="MF_00867"/>
    </source>
</evidence>
<reference evidence="9" key="1">
    <citation type="journal article" date="2019" name="Int. J. Syst. Evol. Microbiol.">
        <title>The Global Catalogue of Microorganisms (GCM) 10K type strain sequencing project: providing services to taxonomists for standard genome sequencing and annotation.</title>
        <authorList>
            <consortium name="The Broad Institute Genomics Platform"/>
            <consortium name="The Broad Institute Genome Sequencing Center for Infectious Disease"/>
            <person name="Wu L."/>
            <person name="Ma J."/>
        </authorList>
    </citation>
    <scope>NUCLEOTIDE SEQUENCE [LARGE SCALE GENOMIC DNA]</scope>
    <source>
        <strain evidence="9">CGMCC 1.14993</strain>
    </source>
</reference>
<proteinExistence type="inferred from homology"/>
<keyword evidence="5 6" id="KW-0961">Cell wall biogenesis/degradation</keyword>
<dbReference type="HAMAP" id="MF_00867">
    <property type="entry name" value="KhpB"/>
    <property type="match status" value="1"/>
</dbReference>
<comment type="domain">
    <text evidence="6">Has an N-terminal Jag-N domain and 2 RNA-binding domains (KH and R3H).</text>
</comment>
<dbReference type="GO" id="GO:0005737">
    <property type="term" value="C:cytoplasm"/>
    <property type="evidence" value="ECO:0007669"/>
    <property type="project" value="UniProtKB-SubCell"/>
</dbReference>
<dbReference type="GO" id="GO:0003723">
    <property type="term" value="F:RNA binding"/>
    <property type="evidence" value="ECO:0007669"/>
    <property type="project" value="UniProtKB-UniRule"/>
</dbReference>
<dbReference type="InterPro" id="IPR038247">
    <property type="entry name" value="Jag_N_dom_sf"/>
</dbReference>
<evidence type="ECO:0000256" key="2">
    <source>
        <dbReference type="ARBA" id="ARBA00022884"/>
    </source>
</evidence>
<dbReference type="PANTHER" id="PTHR35800:SF1">
    <property type="entry name" value="RNA-BINDING PROTEIN KHPB"/>
    <property type="match status" value="1"/>
</dbReference>
<dbReference type="CDD" id="cd02644">
    <property type="entry name" value="R3H_jag"/>
    <property type="match status" value="1"/>
</dbReference>
<dbReference type="Gene3D" id="3.30.1370.50">
    <property type="entry name" value="R3H-like domain"/>
    <property type="match status" value="1"/>
</dbReference>
<dbReference type="GO" id="GO:0008360">
    <property type="term" value="P:regulation of cell shape"/>
    <property type="evidence" value="ECO:0007669"/>
    <property type="project" value="UniProtKB-KW"/>
</dbReference>
<evidence type="ECO:0000256" key="3">
    <source>
        <dbReference type="ARBA" id="ARBA00022960"/>
    </source>
</evidence>
<dbReference type="SMART" id="SM01245">
    <property type="entry name" value="Jag_N"/>
    <property type="match status" value="1"/>
</dbReference>
<dbReference type="PROSITE" id="PS51061">
    <property type="entry name" value="R3H"/>
    <property type="match status" value="1"/>
</dbReference>
<comment type="similarity">
    <text evidence="6">Belongs to the KhpB RNA-binding protein family.</text>
</comment>